<organism evidence="2 3">
    <name type="scientific">candidate division WOR-1 bacterium DG_54_3</name>
    <dbReference type="NCBI Taxonomy" id="1703775"/>
    <lineage>
        <taxon>Bacteria</taxon>
        <taxon>Bacillati</taxon>
        <taxon>Saganbacteria</taxon>
    </lineage>
</organism>
<protein>
    <recommendedName>
        <fullName evidence="4">Transporter</fullName>
    </recommendedName>
</protein>
<evidence type="ECO:0008006" key="4">
    <source>
        <dbReference type="Google" id="ProtNLM"/>
    </source>
</evidence>
<feature type="transmembrane region" description="Helical" evidence="1">
    <location>
        <begin position="127"/>
        <end position="154"/>
    </location>
</feature>
<evidence type="ECO:0000256" key="1">
    <source>
        <dbReference type="SAM" id="Phobius"/>
    </source>
</evidence>
<feature type="transmembrane region" description="Helical" evidence="1">
    <location>
        <begin position="12"/>
        <end position="35"/>
    </location>
</feature>
<dbReference type="AlphaFoldDB" id="A0A0S7XWQ9"/>
<keyword evidence="1" id="KW-0472">Membrane</keyword>
<dbReference type="PIRSF" id="PIRSF031501">
    <property type="entry name" value="QueT"/>
    <property type="match status" value="1"/>
</dbReference>
<accession>A0A0S7XWQ9</accession>
<keyword evidence="1" id="KW-0812">Transmembrane</keyword>
<feature type="transmembrane region" description="Helical" evidence="1">
    <location>
        <begin position="74"/>
        <end position="94"/>
    </location>
</feature>
<dbReference type="PATRIC" id="fig|1703775.3.peg.3096"/>
<sequence>MLKLLNLSAKYIAQVGIIGSLYAVITIILAPISYGPIQVRVSEALTVLPYLTSAAIPGLFIGCVVANIYGGLGIYDIIGGSLLTLLAAFLTFLASKTKKPILAPVPPVLVNAFGVSLYLHFLFQLPYWITVIYIGIGEIAACFVLGYPLLRIILKKEWILKMLKT</sequence>
<dbReference type="Proteomes" id="UP000051861">
    <property type="component" value="Unassembled WGS sequence"/>
</dbReference>
<dbReference type="InterPro" id="IPR010387">
    <property type="entry name" value="QueT"/>
</dbReference>
<reference evidence="2 3" key="1">
    <citation type="journal article" date="2015" name="Microbiome">
        <title>Genomic resolution of linkages in carbon, nitrogen, and sulfur cycling among widespread estuary sediment bacteria.</title>
        <authorList>
            <person name="Baker B.J."/>
            <person name="Lazar C.S."/>
            <person name="Teske A.P."/>
            <person name="Dick G.J."/>
        </authorList>
    </citation>
    <scope>NUCLEOTIDE SEQUENCE [LARGE SCALE GENOMIC DNA]</scope>
    <source>
        <strain evidence="2">DG_54_3</strain>
    </source>
</reference>
<dbReference type="Pfam" id="PF06177">
    <property type="entry name" value="QueT"/>
    <property type="match status" value="1"/>
</dbReference>
<dbReference type="PANTHER" id="PTHR40044">
    <property type="entry name" value="INTEGRAL MEMBRANE PROTEIN-RELATED"/>
    <property type="match status" value="1"/>
</dbReference>
<evidence type="ECO:0000313" key="2">
    <source>
        <dbReference type="EMBL" id="KPJ66772.1"/>
    </source>
</evidence>
<name>A0A0S7XWQ9_UNCSA</name>
<evidence type="ECO:0000313" key="3">
    <source>
        <dbReference type="Proteomes" id="UP000051861"/>
    </source>
</evidence>
<feature type="transmembrane region" description="Helical" evidence="1">
    <location>
        <begin position="47"/>
        <end position="68"/>
    </location>
</feature>
<dbReference type="EMBL" id="LIZX01000072">
    <property type="protein sequence ID" value="KPJ66772.1"/>
    <property type="molecule type" value="Genomic_DNA"/>
</dbReference>
<feature type="transmembrane region" description="Helical" evidence="1">
    <location>
        <begin position="101"/>
        <end position="121"/>
    </location>
</feature>
<keyword evidence="1" id="KW-1133">Transmembrane helix</keyword>
<gene>
    <name evidence="2" type="ORF">AMJ44_07820</name>
</gene>
<proteinExistence type="predicted"/>
<comment type="caution">
    <text evidence="2">The sequence shown here is derived from an EMBL/GenBank/DDBJ whole genome shotgun (WGS) entry which is preliminary data.</text>
</comment>
<dbReference type="PANTHER" id="PTHR40044:SF1">
    <property type="entry name" value="INTEGRAL MEMBRANE PROTEIN"/>
    <property type="match status" value="1"/>
</dbReference>